<organism evidence="2 3">
    <name type="scientific">Trifolium medium</name>
    <dbReference type="NCBI Taxonomy" id="97028"/>
    <lineage>
        <taxon>Eukaryota</taxon>
        <taxon>Viridiplantae</taxon>
        <taxon>Streptophyta</taxon>
        <taxon>Embryophyta</taxon>
        <taxon>Tracheophyta</taxon>
        <taxon>Spermatophyta</taxon>
        <taxon>Magnoliopsida</taxon>
        <taxon>eudicotyledons</taxon>
        <taxon>Gunneridae</taxon>
        <taxon>Pentapetalae</taxon>
        <taxon>rosids</taxon>
        <taxon>fabids</taxon>
        <taxon>Fabales</taxon>
        <taxon>Fabaceae</taxon>
        <taxon>Papilionoideae</taxon>
        <taxon>50 kb inversion clade</taxon>
        <taxon>NPAAA clade</taxon>
        <taxon>Hologalegina</taxon>
        <taxon>IRL clade</taxon>
        <taxon>Trifolieae</taxon>
        <taxon>Trifolium</taxon>
    </lineage>
</organism>
<dbReference type="AlphaFoldDB" id="A0A392SQH4"/>
<comment type="caution">
    <text evidence="2">The sequence shown here is derived from an EMBL/GenBank/DDBJ whole genome shotgun (WGS) entry which is preliminary data.</text>
</comment>
<dbReference type="EMBL" id="LXQA010419590">
    <property type="protein sequence ID" value="MCI50647.1"/>
    <property type="molecule type" value="Genomic_DNA"/>
</dbReference>
<proteinExistence type="predicted"/>
<feature type="domain" description="CI111 double-psi beta barrel" evidence="1">
    <location>
        <begin position="2"/>
        <end position="38"/>
    </location>
</feature>
<dbReference type="Pfam" id="PF26429">
    <property type="entry name" value="DPBB_CI111"/>
    <property type="match status" value="1"/>
</dbReference>
<sequence length="38" mass="4092">MSLTNECVKCYGLKTCATLDDDAAGNYFVLATVFPSTK</sequence>
<accession>A0A392SQH4</accession>
<evidence type="ECO:0000313" key="2">
    <source>
        <dbReference type="EMBL" id="MCI50647.1"/>
    </source>
</evidence>
<keyword evidence="3" id="KW-1185">Reference proteome</keyword>
<protein>
    <submittedName>
        <fullName evidence="2">Calmodulin-interacting protein 111-like</fullName>
    </submittedName>
</protein>
<dbReference type="Proteomes" id="UP000265520">
    <property type="component" value="Unassembled WGS sequence"/>
</dbReference>
<reference evidence="2 3" key="1">
    <citation type="journal article" date="2018" name="Front. Plant Sci.">
        <title>Red Clover (Trifolium pratense) and Zigzag Clover (T. medium) - A Picture of Genomic Similarities and Differences.</title>
        <authorList>
            <person name="Dluhosova J."/>
            <person name="Istvanek J."/>
            <person name="Nedelnik J."/>
            <person name="Repkova J."/>
        </authorList>
    </citation>
    <scope>NUCLEOTIDE SEQUENCE [LARGE SCALE GENOMIC DNA]</scope>
    <source>
        <strain evidence="3">cv. 10/8</strain>
        <tissue evidence="2">Leaf</tissue>
    </source>
</reference>
<evidence type="ECO:0000313" key="3">
    <source>
        <dbReference type="Proteomes" id="UP000265520"/>
    </source>
</evidence>
<dbReference type="InterPro" id="IPR058958">
    <property type="entry name" value="DPBB_CI111"/>
</dbReference>
<name>A0A392SQH4_9FABA</name>
<evidence type="ECO:0000259" key="1">
    <source>
        <dbReference type="Pfam" id="PF26429"/>
    </source>
</evidence>
<feature type="non-terminal residue" evidence="2">
    <location>
        <position position="38"/>
    </location>
</feature>